<dbReference type="InterPro" id="IPR050367">
    <property type="entry name" value="APC_superfamily"/>
</dbReference>
<dbReference type="AlphaFoldDB" id="A0A2Z4YX35"/>
<dbReference type="PANTHER" id="PTHR42770">
    <property type="entry name" value="AMINO ACID TRANSPORTER-RELATED"/>
    <property type="match status" value="1"/>
</dbReference>
<keyword evidence="7" id="KW-0614">Plasmid</keyword>
<feature type="transmembrane region" description="Helical" evidence="6">
    <location>
        <begin position="26"/>
        <end position="45"/>
    </location>
</feature>
<evidence type="ECO:0000256" key="1">
    <source>
        <dbReference type="ARBA" id="ARBA00004651"/>
    </source>
</evidence>
<accession>A0A2Z4YX35</accession>
<feature type="transmembrane region" description="Helical" evidence="6">
    <location>
        <begin position="327"/>
        <end position="349"/>
    </location>
</feature>
<keyword evidence="3 6" id="KW-0812">Transmembrane</keyword>
<evidence type="ECO:0000256" key="2">
    <source>
        <dbReference type="ARBA" id="ARBA00022475"/>
    </source>
</evidence>
<dbReference type="GO" id="GO:0022857">
    <property type="term" value="F:transmembrane transporter activity"/>
    <property type="evidence" value="ECO:0007669"/>
    <property type="project" value="InterPro"/>
</dbReference>
<keyword evidence="2" id="KW-1003">Cell membrane</keyword>
<feature type="transmembrane region" description="Helical" evidence="6">
    <location>
        <begin position="104"/>
        <end position="127"/>
    </location>
</feature>
<reference evidence="7 8" key="1">
    <citation type="submission" date="2018-07" db="EMBL/GenBank/DDBJ databases">
        <title>Rhizobium leguminosarum strain:ATCC 14479 Genome sequencing and assembly.</title>
        <authorList>
            <person name="Chakraborty R."/>
        </authorList>
    </citation>
    <scope>NUCLEOTIDE SEQUENCE [LARGE SCALE GENOMIC DNA]</scope>
    <source>
        <strain evidence="7 8">ATCC 14479</strain>
        <plasmid evidence="8">Plasmid unnamed4</plasmid>
    </source>
</reference>
<keyword evidence="5 6" id="KW-0472">Membrane</keyword>
<feature type="transmembrane region" description="Helical" evidence="6">
    <location>
        <begin position="284"/>
        <end position="306"/>
    </location>
</feature>
<evidence type="ECO:0000313" key="7">
    <source>
        <dbReference type="EMBL" id="AXA45022.1"/>
    </source>
</evidence>
<dbReference type="Gene3D" id="1.20.1740.10">
    <property type="entry name" value="Amino acid/polyamine transporter I"/>
    <property type="match status" value="1"/>
</dbReference>
<evidence type="ECO:0000256" key="5">
    <source>
        <dbReference type="ARBA" id="ARBA00023136"/>
    </source>
</evidence>
<sequence length="594" mass="63268">MTDVVEAGIASGTEGKLVRALDWKGAFWVAAGVPPLVLFSIGGIAGTTGKLAFVVWIISMVMGFLQSFTYAEIAGMFANKSGGASVYGATAWLRYSKIIAPLSVWCNWFAWSPVLSLGCAIAAGYILNAFYPIPAADSQMVLDWISAHAASITADSPRVAEYIAAHAGTTPDDAIKALLSTDGIAALTPAIRSWSLFSFSIPFLATANINATFFIGGILMLIIFAIQHRGISETASVQKWLAIIVLVPLLIIGLYPIVSGQILATNVTGLVPPTAAYAAVDGTWSNGGWTLFLGGLYIAAWSTYGFETAVCYTRELKNPKTDTFKAIFYSGLACCLFFFLVPFAFQGVLGHEGMLAPGIVDGTGVAEALGGLIGAGRVVTQLLVVLMIMALFLAIMTAMAGSSRTLYQGSKDGWLPKYLDHVNEHGAPTRAMWTDFAFNLFLLAIASDVGGYFFVLAVSNVGYIIFNFLNLNSGWIHRMDSGHIERPWKAPTWLIGLNTVLAFVNALFLGAGAKVWGYSNALWVGFIFAALILPVFAYRHYVRDGGKFPAGAMEDLGLIGQDLGVKKAGILPYLALAGGLAIVLIANVIFQLPA</sequence>
<dbReference type="Proteomes" id="UP000251166">
    <property type="component" value="Plasmid unnamed4"/>
</dbReference>
<keyword evidence="4 6" id="KW-1133">Transmembrane helix</keyword>
<feature type="transmembrane region" description="Helical" evidence="6">
    <location>
        <begin position="51"/>
        <end position="71"/>
    </location>
</feature>
<feature type="transmembrane region" description="Helical" evidence="6">
    <location>
        <begin position="240"/>
        <end position="264"/>
    </location>
</feature>
<feature type="transmembrane region" description="Helical" evidence="6">
    <location>
        <begin position="490"/>
        <end position="509"/>
    </location>
</feature>
<dbReference type="Pfam" id="PF13520">
    <property type="entry name" value="AA_permease_2"/>
    <property type="match status" value="1"/>
</dbReference>
<feature type="transmembrane region" description="Helical" evidence="6">
    <location>
        <begin position="436"/>
        <end position="469"/>
    </location>
</feature>
<dbReference type="GO" id="GO:0005886">
    <property type="term" value="C:plasma membrane"/>
    <property type="evidence" value="ECO:0007669"/>
    <property type="project" value="UniProtKB-SubCell"/>
</dbReference>
<feature type="transmembrane region" description="Helical" evidence="6">
    <location>
        <begin position="203"/>
        <end position="228"/>
    </location>
</feature>
<protein>
    <submittedName>
        <fullName evidence="7">Amino acid permease family protein</fullName>
    </submittedName>
</protein>
<dbReference type="InterPro" id="IPR002293">
    <property type="entry name" value="AA/rel_permease1"/>
</dbReference>
<comment type="subcellular location">
    <subcellularLocation>
        <location evidence="1">Cell membrane</location>
        <topology evidence="1">Multi-pass membrane protein</topology>
    </subcellularLocation>
</comment>
<name>A0A2Z4YX35_RHILE</name>
<feature type="transmembrane region" description="Helical" evidence="6">
    <location>
        <begin position="382"/>
        <end position="401"/>
    </location>
</feature>
<evidence type="ECO:0000256" key="6">
    <source>
        <dbReference type="SAM" id="Phobius"/>
    </source>
</evidence>
<dbReference type="PANTHER" id="PTHR42770:SF11">
    <property type="entry name" value="INNER MEMBRANE TRANSPORT PROTEIN YBAT"/>
    <property type="match status" value="1"/>
</dbReference>
<organism evidence="7 8">
    <name type="scientific">Rhizobium leguminosarum</name>
    <dbReference type="NCBI Taxonomy" id="384"/>
    <lineage>
        <taxon>Bacteria</taxon>
        <taxon>Pseudomonadati</taxon>
        <taxon>Pseudomonadota</taxon>
        <taxon>Alphaproteobacteria</taxon>
        <taxon>Hyphomicrobiales</taxon>
        <taxon>Rhizobiaceae</taxon>
        <taxon>Rhizobium/Agrobacterium group</taxon>
        <taxon>Rhizobium</taxon>
    </lineage>
</organism>
<evidence type="ECO:0000313" key="8">
    <source>
        <dbReference type="Proteomes" id="UP000251166"/>
    </source>
</evidence>
<geneLocation type="plasmid" evidence="7 8">
    <name>unnamed4</name>
</geneLocation>
<proteinExistence type="predicted"/>
<dbReference type="RefSeq" id="WP_112908739.1">
    <property type="nucleotide sequence ID" value="NZ_CP030764.1"/>
</dbReference>
<dbReference type="EMBL" id="CP030764">
    <property type="protein sequence ID" value="AXA45022.1"/>
    <property type="molecule type" value="Genomic_DNA"/>
</dbReference>
<evidence type="ECO:0000256" key="4">
    <source>
        <dbReference type="ARBA" id="ARBA00022989"/>
    </source>
</evidence>
<feature type="transmembrane region" description="Helical" evidence="6">
    <location>
        <begin position="570"/>
        <end position="590"/>
    </location>
</feature>
<gene>
    <name evidence="7" type="ORF">DLJ82_7052</name>
</gene>
<feature type="transmembrane region" description="Helical" evidence="6">
    <location>
        <begin position="521"/>
        <end position="538"/>
    </location>
</feature>
<evidence type="ECO:0000256" key="3">
    <source>
        <dbReference type="ARBA" id="ARBA00022692"/>
    </source>
</evidence>
<dbReference type="PIRSF" id="PIRSF006060">
    <property type="entry name" value="AA_transporter"/>
    <property type="match status" value="1"/>
</dbReference>